<feature type="compositionally biased region" description="Pro residues" evidence="1">
    <location>
        <begin position="140"/>
        <end position="152"/>
    </location>
</feature>
<dbReference type="RefSeq" id="WP_091026688.1">
    <property type="nucleotide sequence ID" value="NZ_BKAE01000014.1"/>
</dbReference>
<reference evidence="3 4" key="1">
    <citation type="submission" date="2016-10" db="EMBL/GenBank/DDBJ databases">
        <authorList>
            <person name="de Groot N.N."/>
        </authorList>
    </citation>
    <scope>NUCLEOTIDE SEQUENCE [LARGE SCALE GENOMIC DNA]</scope>
    <source>
        <strain evidence="3 4">CGMCC 1.11147</strain>
    </source>
</reference>
<evidence type="ECO:0000313" key="4">
    <source>
        <dbReference type="Proteomes" id="UP000199004"/>
    </source>
</evidence>
<dbReference type="EMBL" id="FNIC01000009">
    <property type="protein sequence ID" value="SDO49732.1"/>
    <property type="molecule type" value="Genomic_DNA"/>
</dbReference>
<feature type="compositionally biased region" description="Polar residues" evidence="1">
    <location>
        <begin position="230"/>
        <end position="241"/>
    </location>
</feature>
<keyword evidence="2" id="KW-0812">Transmembrane</keyword>
<evidence type="ECO:0000313" key="3">
    <source>
        <dbReference type="EMBL" id="SDO49732.1"/>
    </source>
</evidence>
<dbReference type="Gene3D" id="3.40.1000.10">
    <property type="entry name" value="Mog1/PsbP, alpha/beta/alpha sandwich"/>
    <property type="match status" value="1"/>
</dbReference>
<keyword evidence="2" id="KW-0472">Membrane</keyword>
<evidence type="ECO:0000256" key="2">
    <source>
        <dbReference type="SAM" id="Phobius"/>
    </source>
</evidence>
<dbReference type="AlphaFoldDB" id="A0A1H0K1V8"/>
<organism evidence="3 4">
    <name type="scientific">Nocardioides szechwanensis</name>
    <dbReference type="NCBI Taxonomy" id="1005944"/>
    <lineage>
        <taxon>Bacteria</taxon>
        <taxon>Bacillati</taxon>
        <taxon>Actinomycetota</taxon>
        <taxon>Actinomycetes</taxon>
        <taxon>Propionibacteriales</taxon>
        <taxon>Nocardioidaceae</taxon>
        <taxon>Nocardioides</taxon>
    </lineage>
</organism>
<feature type="region of interest" description="Disordered" evidence="1">
    <location>
        <begin position="111"/>
        <end position="156"/>
    </location>
</feature>
<proteinExistence type="predicted"/>
<evidence type="ECO:0000256" key="1">
    <source>
        <dbReference type="SAM" id="MobiDB-lite"/>
    </source>
</evidence>
<dbReference type="Proteomes" id="UP000199004">
    <property type="component" value="Unassembled WGS sequence"/>
</dbReference>
<keyword evidence="4" id="KW-1185">Reference proteome</keyword>
<accession>A0A1H0K1V8</accession>
<protein>
    <submittedName>
        <fullName evidence="3">Uncharacterized protein</fullName>
    </submittedName>
</protein>
<name>A0A1H0K1V8_9ACTN</name>
<feature type="region of interest" description="Disordered" evidence="1">
    <location>
        <begin position="207"/>
        <end position="241"/>
    </location>
</feature>
<dbReference type="OrthoDB" id="3769400at2"/>
<feature type="transmembrane region" description="Helical" evidence="2">
    <location>
        <begin position="182"/>
        <end position="204"/>
    </location>
</feature>
<sequence length="390" mass="40382">MELHESLYELGLTSGRTVFDDADLLRAALDDYLDEGAASTGDINLLVDAVRLGAFRMMLTTIDSGAEPTRAVEAAGELLARDRGTSDVNATRWACAVLGFAVGKVSATDVRRFDRHSTQPRPTDPPPSTTQAPAYAPVSPTGPPPMSPPASPHPSAYPTAYPTAYPAASYPPGQQPAKRGPWLVVGIVAAVLVVAGGILTAVLLSGGDGKESADDDPTSGPTDPSTGATDPSSASTPTGNNIAGNGYSFALPDAWQDVTADVLAGGEAGATDLAVAWGSSLEAARANLIVETGFASGETDPEALREQWESNMSTATGATPEDNGTENFDGETAIAIKIARINENGIAIEQFGYLAIHDGDLYSVILSAEAGDEKAQQAFTDILDSWTWSS</sequence>
<gene>
    <name evidence="3" type="ORF">SAMN05192576_4124</name>
</gene>
<feature type="compositionally biased region" description="Low complexity" evidence="1">
    <location>
        <begin position="218"/>
        <end position="229"/>
    </location>
</feature>
<keyword evidence="2" id="KW-1133">Transmembrane helix</keyword>